<feature type="domain" description="CCHC-type" evidence="4">
    <location>
        <begin position="171"/>
        <end position="186"/>
    </location>
</feature>
<accession>A0AAQ3X8F9</accession>
<sequence>MGRLEKDFGDVSLVKVHSLVNRFLSTKMCEGNFVNEHINKLYVLAEELKIAGYPFQEEVQVMVVLNSLPDSWEQFKMSFCHSERAFNMRNLRHHLLLDEDRKLSQGKNKSSNNSELHLGEERYNNGNKKGWQKRKAKGDLRDKLNKKRDRDNHGNYDTYQRNDNNKKNFACHNCGKTGHFRADCRKKKYNEKKKPDSQDNSNRDPSKEGTHFIYVCTESLFTTTFPNSWVVDSSSTSHIARDHKSFTSMQTIPKGNRYVYLGTNAKADILGIGNYVLKLFGGRKLLLNDTLYSPSMRRNLISVSQLESIGYDIPFGKGNVKILLDEKLVHTGVQHDGLYFLDDLLEDGNSNCLVGEDNSIPLAIVHSDICGEMSTPTMFILSHSLMIILDLVMCIFLNTNQKVLMFSRDLKLKWKIR</sequence>
<dbReference type="PROSITE" id="PS50158">
    <property type="entry name" value="ZF_CCHC"/>
    <property type="match status" value="1"/>
</dbReference>
<evidence type="ECO:0000256" key="2">
    <source>
        <dbReference type="SAM" id="MobiDB-lite"/>
    </source>
</evidence>
<keyword evidence="1" id="KW-0479">Metal-binding</keyword>
<dbReference type="GO" id="GO:0003676">
    <property type="term" value="F:nucleic acid binding"/>
    <property type="evidence" value="ECO:0007669"/>
    <property type="project" value="InterPro"/>
</dbReference>
<keyword evidence="1" id="KW-0863">Zinc-finger</keyword>
<dbReference type="SUPFAM" id="SSF57756">
    <property type="entry name" value="Retrovirus zinc finger-like domains"/>
    <property type="match status" value="1"/>
</dbReference>
<dbReference type="InterPro" id="IPR036875">
    <property type="entry name" value="Znf_CCHC_sf"/>
</dbReference>
<dbReference type="EMBL" id="CP144752">
    <property type="protein sequence ID" value="WVZ89020.1"/>
    <property type="molecule type" value="Genomic_DNA"/>
</dbReference>
<dbReference type="GO" id="GO:0008270">
    <property type="term" value="F:zinc ion binding"/>
    <property type="evidence" value="ECO:0007669"/>
    <property type="project" value="UniProtKB-KW"/>
</dbReference>
<keyword evidence="3" id="KW-0472">Membrane</keyword>
<feature type="transmembrane region" description="Helical" evidence="3">
    <location>
        <begin position="378"/>
        <end position="398"/>
    </location>
</feature>
<evidence type="ECO:0000256" key="1">
    <source>
        <dbReference type="PROSITE-ProRule" id="PRU00047"/>
    </source>
</evidence>
<feature type="compositionally biased region" description="Basic and acidic residues" evidence="2">
    <location>
        <begin position="137"/>
        <end position="154"/>
    </location>
</feature>
<keyword evidence="6" id="KW-1185">Reference proteome</keyword>
<feature type="region of interest" description="Disordered" evidence="2">
    <location>
        <begin position="189"/>
        <end position="208"/>
    </location>
</feature>
<feature type="compositionally biased region" description="Basic and acidic residues" evidence="2">
    <location>
        <begin position="192"/>
        <end position="208"/>
    </location>
</feature>
<evidence type="ECO:0000313" key="6">
    <source>
        <dbReference type="Proteomes" id="UP001341281"/>
    </source>
</evidence>
<keyword evidence="1" id="KW-0862">Zinc</keyword>
<dbReference type="InterPro" id="IPR001878">
    <property type="entry name" value="Znf_CCHC"/>
</dbReference>
<name>A0AAQ3X8F9_PASNO</name>
<keyword evidence="3" id="KW-0812">Transmembrane</keyword>
<dbReference type="InterPro" id="IPR054722">
    <property type="entry name" value="PolX-like_BBD"/>
</dbReference>
<evidence type="ECO:0000259" key="4">
    <source>
        <dbReference type="PROSITE" id="PS50158"/>
    </source>
</evidence>
<dbReference type="Pfam" id="PF14223">
    <property type="entry name" value="Retrotran_gag_2"/>
    <property type="match status" value="1"/>
</dbReference>
<organism evidence="5 6">
    <name type="scientific">Paspalum notatum var. saurae</name>
    <dbReference type="NCBI Taxonomy" id="547442"/>
    <lineage>
        <taxon>Eukaryota</taxon>
        <taxon>Viridiplantae</taxon>
        <taxon>Streptophyta</taxon>
        <taxon>Embryophyta</taxon>
        <taxon>Tracheophyta</taxon>
        <taxon>Spermatophyta</taxon>
        <taxon>Magnoliopsida</taxon>
        <taxon>Liliopsida</taxon>
        <taxon>Poales</taxon>
        <taxon>Poaceae</taxon>
        <taxon>PACMAD clade</taxon>
        <taxon>Panicoideae</taxon>
        <taxon>Andropogonodae</taxon>
        <taxon>Paspaleae</taxon>
        <taxon>Paspalinae</taxon>
        <taxon>Paspalum</taxon>
    </lineage>
</organism>
<dbReference type="PANTHER" id="PTHR47592:SF27">
    <property type="entry name" value="OS08G0421700 PROTEIN"/>
    <property type="match status" value="1"/>
</dbReference>
<dbReference type="Proteomes" id="UP001341281">
    <property type="component" value="Chromosome 08"/>
</dbReference>
<gene>
    <name evidence="5" type="ORF">U9M48_035482</name>
</gene>
<dbReference type="SMART" id="SM00343">
    <property type="entry name" value="ZnF_C2HC"/>
    <property type="match status" value="1"/>
</dbReference>
<dbReference type="Pfam" id="PF22936">
    <property type="entry name" value="Pol_BBD"/>
    <property type="match status" value="1"/>
</dbReference>
<proteinExistence type="predicted"/>
<dbReference type="Pfam" id="PF00098">
    <property type="entry name" value="zf-CCHC"/>
    <property type="match status" value="1"/>
</dbReference>
<evidence type="ECO:0000313" key="5">
    <source>
        <dbReference type="EMBL" id="WVZ89020.1"/>
    </source>
</evidence>
<dbReference type="AlphaFoldDB" id="A0AAQ3X8F9"/>
<reference evidence="5 6" key="1">
    <citation type="submission" date="2024-02" db="EMBL/GenBank/DDBJ databases">
        <title>High-quality chromosome-scale genome assembly of Pensacola bahiagrass (Paspalum notatum Flugge var. saurae).</title>
        <authorList>
            <person name="Vega J.M."/>
            <person name="Podio M."/>
            <person name="Orjuela J."/>
            <person name="Siena L.A."/>
            <person name="Pessino S.C."/>
            <person name="Combes M.C."/>
            <person name="Mariac C."/>
            <person name="Albertini E."/>
            <person name="Pupilli F."/>
            <person name="Ortiz J.P.A."/>
            <person name="Leblanc O."/>
        </authorList>
    </citation>
    <scope>NUCLEOTIDE SEQUENCE [LARGE SCALE GENOMIC DNA]</scope>
    <source>
        <strain evidence="5">R1</strain>
        <tissue evidence="5">Leaf</tissue>
    </source>
</reference>
<feature type="region of interest" description="Disordered" evidence="2">
    <location>
        <begin position="102"/>
        <end position="162"/>
    </location>
</feature>
<evidence type="ECO:0000256" key="3">
    <source>
        <dbReference type="SAM" id="Phobius"/>
    </source>
</evidence>
<dbReference type="PANTHER" id="PTHR47592">
    <property type="entry name" value="PBF68 PROTEIN"/>
    <property type="match status" value="1"/>
</dbReference>
<protein>
    <recommendedName>
        <fullName evidence="4">CCHC-type domain-containing protein</fullName>
    </recommendedName>
</protein>
<feature type="compositionally biased region" description="Polar residues" evidence="2">
    <location>
        <begin position="105"/>
        <end position="115"/>
    </location>
</feature>
<keyword evidence="3" id="KW-1133">Transmembrane helix</keyword>